<dbReference type="GeneID" id="68097221"/>
<dbReference type="PROSITE" id="PS00108">
    <property type="entry name" value="PROTEIN_KINASE_ST"/>
    <property type="match status" value="1"/>
</dbReference>
<dbReference type="SUPFAM" id="SSF56112">
    <property type="entry name" value="Protein kinase-like (PK-like)"/>
    <property type="match status" value="1"/>
</dbReference>
<organism evidence="12 13">
    <name type="scientific">Naegleria lovaniensis</name>
    <name type="common">Amoeba</name>
    <dbReference type="NCBI Taxonomy" id="51637"/>
    <lineage>
        <taxon>Eukaryota</taxon>
        <taxon>Discoba</taxon>
        <taxon>Heterolobosea</taxon>
        <taxon>Tetramitia</taxon>
        <taxon>Eutetramitia</taxon>
        <taxon>Vahlkampfiidae</taxon>
        <taxon>Naegleria</taxon>
    </lineage>
</organism>
<evidence type="ECO:0000259" key="11">
    <source>
        <dbReference type="PROSITE" id="PS50011"/>
    </source>
</evidence>
<dbReference type="FunFam" id="3.30.200.20:FF:000046">
    <property type="entry name" value="Mitogen-activated protein kinase"/>
    <property type="match status" value="1"/>
</dbReference>
<dbReference type="Proteomes" id="UP000816034">
    <property type="component" value="Unassembled WGS sequence"/>
</dbReference>
<feature type="binding site" evidence="8">
    <location>
        <position position="87"/>
    </location>
    <ligand>
        <name>ATP</name>
        <dbReference type="ChEBI" id="CHEBI:30616"/>
    </ligand>
</feature>
<feature type="region of interest" description="Disordered" evidence="10">
    <location>
        <begin position="18"/>
        <end position="39"/>
    </location>
</feature>
<evidence type="ECO:0000256" key="5">
    <source>
        <dbReference type="ARBA" id="ARBA00022741"/>
    </source>
</evidence>
<dbReference type="PROSITE" id="PS50011">
    <property type="entry name" value="PROTEIN_KINASE_DOM"/>
    <property type="match status" value="1"/>
</dbReference>
<keyword evidence="5 8" id="KW-0547">Nucleotide-binding</keyword>
<keyword evidence="4" id="KW-0808">Transferase</keyword>
<comment type="caution">
    <text evidence="12">The sequence shown here is derived from an EMBL/GenBank/DDBJ whole genome shotgun (WGS) entry which is preliminary data.</text>
</comment>
<name>A0AA88GKV3_NAELO</name>
<dbReference type="SMART" id="SM00220">
    <property type="entry name" value="S_TKc"/>
    <property type="match status" value="1"/>
</dbReference>
<dbReference type="PANTHER" id="PTHR24055">
    <property type="entry name" value="MITOGEN-ACTIVATED PROTEIN KINASE"/>
    <property type="match status" value="1"/>
</dbReference>
<dbReference type="Pfam" id="PF00069">
    <property type="entry name" value="Pkinase"/>
    <property type="match status" value="1"/>
</dbReference>
<accession>A0AA88GKV3</accession>
<dbReference type="EMBL" id="PYSW02000022">
    <property type="protein sequence ID" value="KAG2382799.1"/>
    <property type="molecule type" value="Genomic_DNA"/>
</dbReference>
<comment type="similarity">
    <text evidence="9">Belongs to the protein kinase superfamily.</text>
</comment>
<evidence type="ECO:0000256" key="6">
    <source>
        <dbReference type="ARBA" id="ARBA00022777"/>
    </source>
</evidence>
<reference evidence="12 13" key="1">
    <citation type="journal article" date="2018" name="BMC Genomics">
        <title>The genome of Naegleria lovaniensis, the basis for a comparative approach to unravel pathogenicity factors of the human pathogenic amoeba N. fowleri.</title>
        <authorList>
            <person name="Liechti N."/>
            <person name="Schurch N."/>
            <person name="Bruggmann R."/>
            <person name="Wittwer M."/>
        </authorList>
    </citation>
    <scope>NUCLEOTIDE SEQUENCE [LARGE SCALE GENOMIC DNA]</scope>
    <source>
        <strain evidence="12 13">ATCC 30569</strain>
    </source>
</reference>
<dbReference type="AlphaFoldDB" id="A0AA88GKV3"/>
<evidence type="ECO:0000256" key="8">
    <source>
        <dbReference type="PROSITE-ProRule" id="PRU10141"/>
    </source>
</evidence>
<dbReference type="CDD" id="cd07834">
    <property type="entry name" value="STKc_MAPK"/>
    <property type="match status" value="1"/>
</dbReference>
<evidence type="ECO:0000256" key="1">
    <source>
        <dbReference type="ARBA" id="ARBA00001946"/>
    </source>
</evidence>
<dbReference type="RefSeq" id="XP_044548478.1">
    <property type="nucleotide sequence ID" value="XM_044694441.1"/>
</dbReference>
<evidence type="ECO:0000256" key="9">
    <source>
        <dbReference type="RuleBase" id="RU000304"/>
    </source>
</evidence>
<dbReference type="InterPro" id="IPR017441">
    <property type="entry name" value="Protein_kinase_ATP_BS"/>
</dbReference>
<comment type="cofactor">
    <cofactor evidence="1">
        <name>Mg(2+)</name>
        <dbReference type="ChEBI" id="CHEBI:18420"/>
    </cofactor>
</comment>
<evidence type="ECO:0000256" key="3">
    <source>
        <dbReference type="ARBA" id="ARBA00022527"/>
    </source>
</evidence>
<dbReference type="InterPro" id="IPR000719">
    <property type="entry name" value="Prot_kinase_dom"/>
</dbReference>
<dbReference type="GO" id="GO:0005524">
    <property type="term" value="F:ATP binding"/>
    <property type="evidence" value="ECO:0007669"/>
    <property type="project" value="UniProtKB-UniRule"/>
</dbReference>
<evidence type="ECO:0000313" key="13">
    <source>
        <dbReference type="Proteomes" id="UP000816034"/>
    </source>
</evidence>
<evidence type="ECO:0000256" key="7">
    <source>
        <dbReference type="ARBA" id="ARBA00022840"/>
    </source>
</evidence>
<keyword evidence="6" id="KW-0418">Kinase</keyword>
<keyword evidence="13" id="KW-1185">Reference proteome</keyword>
<sequence>MFQQQQQHHDNFMVDDEEYQQQHHGRNGTHTASGPPQRPVLQRYEVGDNIFEVPTRYQLQYAIGQGAYGIVCSAFDSDLNENVAIKKVFNIFDHDREFQKRVLREIKILKHFDHENIICLSDLVPPRNYDLFKDVYIVTDLMETDLRQIIKSDQKLSEEHVQYFVYQILRALKYMHSANVLHRDLKPQNLLLNSNCELKVCDFGLSRGIELSNPVMSTPYVATRWYRAPELLLMWEQATKALDIWSVGCIMAELLGRKPFFPGNNYLHQLDLILDVLGTPKDEDIKGCEKGVNYLKQLPRRAGKDFRTIFPNASPAALDLLKKMLHFNPVKRITVEQALEHPYLANLHDPEDEPTCPPFDFAFEDEAAKGDLKAMLYNEIMAWNLEKNNVSGDAIDISELQQQHQQ</sequence>
<dbReference type="PRINTS" id="PR01773">
    <property type="entry name" value="P38MAPKINASE"/>
</dbReference>
<evidence type="ECO:0000256" key="10">
    <source>
        <dbReference type="SAM" id="MobiDB-lite"/>
    </source>
</evidence>
<proteinExistence type="inferred from homology"/>
<dbReference type="FunFam" id="1.10.510.10:FF:000040">
    <property type="entry name" value="Mitogen-activated protein kinase"/>
    <property type="match status" value="1"/>
</dbReference>
<keyword evidence="7 8" id="KW-0067">ATP-binding</keyword>
<gene>
    <name evidence="12" type="ORF">C9374_004766</name>
</gene>
<dbReference type="InterPro" id="IPR008271">
    <property type="entry name" value="Ser/Thr_kinase_AS"/>
</dbReference>
<dbReference type="Gene3D" id="1.10.510.10">
    <property type="entry name" value="Transferase(Phosphotransferase) domain 1"/>
    <property type="match status" value="1"/>
</dbReference>
<feature type="domain" description="Protein kinase" evidence="11">
    <location>
        <begin position="57"/>
        <end position="344"/>
    </location>
</feature>
<dbReference type="InterPro" id="IPR008352">
    <property type="entry name" value="MAPK_HOG-like"/>
</dbReference>
<evidence type="ECO:0000256" key="2">
    <source>
        <dbReference type="ARBA" id="ARBA00012411"/>
    </source>
</evidence>
<protein>
    <recommendedName>
        <fullName evidence="2">mitogen-activated protein kinase</fullName>
        <ecNumber evidence="2">2.7.11.24</ecNumber>
    </recommendedName>
</protein>
<keyword evidence="3 9" id="KW-0723">Serine/threonine-protein kinase</keyword>
<dbReference type="PROSITE" id="PS00107">
    <property type="entry name" value="PROTEIN_KINASE_ATP"/>
    <property type="match status" value="1"/>
</dbReference>
<dbReference type="InterPro" id="IPR050117">
    <property type="entry name" value="MAPK"/>
</dbReference>
<dbReference type="InterPro" id="IPR011009">
    <property type="entry name" value="Kinase-like_dom_sf"/>
</dbReference>
<dbReference type="GO" id="GO:0004707">
    <property type="term" value="F:MAP kinase activity"/>
    <property type="evidence" value="ECO:0007669"/>
    <property type="project" value="UniProtKB-EC"/>
</dbReference>
<dbReference type="EC" id="2.7.11.24" evidence="2"/>
<evidence type="ECO:0000313" key="12">
    <source>
        <dbReference type="EMBL" id="KAG2382799.1"/>
    </source>
</evidence>
<evidence type="ECO:0000256" key="4">
    <source>
        <dbReference type="ARBA" id="ARBA00022679"/>
    </source>
</evidence>
<dbReference type="Gene3D" id="3.30.200.20">
    <property type="entry name" value="Phosphorylase Kinase, domain 1"/>
    <property type="match status" value="1"/>
</dbReference>